<protein>
    <recommendedName>
        <fullName evidence="4">DNA endonuclease activator Ctp1 C-terminal domain-containing protein</fullName>
    </recommendedName>
</protein>
<sequence>MPKRGRERWKDPAYTCRDCEKYYESFPKEEREKRIQNSCRHRSEAPPPPKTPPHLWEVDFPTTPEYMAAGWLRDGDATGHESQRPKTEYGRRKYRRYFAKKKLDTELEAKQDTVQTEDEKQKTDKN</sequence>
<evidence type="ECO:0000313" key="3">
    <source>
        <dbReference type="Proteomes" id="UP000887567"/>
    </source>
</evidence>
<feature type="region of interest" description="Disordered" evidence="1">
    <location>
        <begin position="105"/>
        <end position="126"/>
    </location>
</feature>
<feature type="compositionally biased region" description="Basic and acidic residues" evidence="1">
    <location>
        <begin position="73"/>
        <end position="91"/>
    </location>
</feature>
<feature type="region of interest" description="Disordered" evidence="1">
    <location>
        <begin position="27"/>
        <end position="93"/>
    </location>
</feature>
<organism evidence="2 3">
    <name type="scientific">Exaiptasia diaphana</name>
    <name type="common">Tropical sea anemone</name>
    <name type="synonym">Aiptasia pulchella</name>
    <dbReference type="NCBI Taxonomy" id="2652724"/>
    <lineage>
        <taxon>Eukaryota</taxon>
        <taxon>Metazoa</taxon>
        <taxon>Cnidaria</taxon>
        <taxon>Anthozoa</taxon>
        <taxon>Hexacorallia</taxon>
        <taxon>Actiniaria</taxon>
        <taxon>Aiptasiidae</taxon>
        <taxon>Exaiptasia</taxon>
    </lineage>
</organism>
<evidence type="ECO:0008006" key="4">
    <source>
        <dbReference type="Google" id="ProtNLM"/>
    </source>
</evidence>
<evidence type="ECO:0000256" key="1">
    <source>
        <dbReference type="SAM" id="MobiDB-lite"/>
    </source>
</evidence>
<evidence type="ECO:0000313" key="2">
    <source>
        <dbReference type="EnsemblMetazoa" id="XP_020894220.1"/>
    </source>
</evidence>
<reference evidence="2" key="1">
    <citation type="submission" date="2022-11" db="UniProtKB">
        <authorList>
            <consortium name="EnsemblMetazoa"/>
        </authorList>
    </citation>
    <scope>IDENTIFICATION</scope>
</reference>
<dbReference type="GeneID" id="110233281"/>
<keyword evidence="3" id="KW-1185">Reference proteome</keyword>
<dbReference type="OrthoDB" id="5976803at2759"/>
<dbReference type="EnsemblMetazoa" id="XM_021038561.2">
    <property type="protein sequence ID" value="XP_020894220.1"/>
    <property type="gene ID" value="LOC110233281"/>
</dbReference>
<name>A0A913WU94_EXADI</name>
<proteinExistence type="predicted"/>
<dbReference type="OMA" id="YRRYFAK"/>
<dbReference type="RefSeq" id="XP_020894220.1">
    <property type="nucleotide sequence ID" value="XM_021038561.2"/>
</dbReference>
<dbReference type="AlphaFoldDB" id="A0A913WU94"/>
<dbReference type="Proteomes" id="UP000887567">
    <property type="component" value="Unplaced"/>
</dbReference>
<dbReference type="KEGG" id="epa:110233281"/>
<accession>A0A913WU94</accession>